<dbReference type="CDD" id="cd06558">
    <property type="entry name" value="crotonase-like"/>
    <property type="match status" value="1"/>
</dbReference>
<sequence>MAYQTFDLSVKDHIAHLQLKRPAELNTMTPAFWSEIKAIFETLEQDPEVRVAVLSSTGKHFTAGMDLSVFASLAPTIADEARKREELRRKILKLQDCFSIIERMRFPVLVAIQGGCIGGGVDLVTACDARYMTRDGFIQIAEINIGMTADVGTLQRLPRLIPEGVVRELAYTGRRLGAERALALGLVNEVFEDHAALLAGVFKVAAEIAGHSPLAVAGTKEMLNFTRDHSVADGLNYIATWNAGMLMGNDMPEALAARMQKRAPDYEALPPATKSLL</sequence>
<evidence type="ECO:0000256" key="2">
    <source>
        <dbReference type="ARBA" id="ARBA00005005"/>
    </source>
</evidence>
<dbReference type="FunFam" id="3.90.226.10:FF:000024">
    <property type="entry name" value="Delta3,5-delta2,4-dienoyl-CoA isomerase"/>
    <property type="match status" value="1"/>
</dbReference>
<name>A0A317DVN9_9PROT</name>
<dbReference type="PANTHER" id="PTHR43149:SF1">
    <property type="entry name" value="DELTA(3,5)-DELTA(2,4)-DIENOYL-COA ISOMERASE, MITOCHONDRIAL"/>
    <property type="match status" value="1"/>
</dbReference>
<dbReference type="AlphaFoldDB" id="A0A317DVN9"/>
<keyword evidence="10" id="KW-1185">Reference proteome</keyword>
<comment type="subcellular location">
    <subcellularLocation>
        <location evidence="1">Peroxisome</location>
    </subcellularLocation>
</comment>
<dbReference type="Gene3D" id="3.90.226.10">
    <property type="entry name" value="2-enoyl-CoA Hydratase, Chain A, domain 1"/>
    <property type="match status" value="1"/>
</dbReference>
<dbReference type="EMBL" id="QGLE01000014">
    <property type="protein sequence ID" value="PWR18472.1"/>
    <property type="molecule type" value="Genomic_DNA"/>
</dbReference>
<proteinExistence type="inferred from homology"/>
<dbReference type="GO" id="GO:0005737">
    <property type="term" value="C:cytoplasm"/>
    <property type="evidence" value="ECO:0007669"/>
    <property type="project" value="UniProtKB-ARBA"/>
</dbReference>
<gene>
    <name evidence="9" type="ORF">DKG74_18790</name>
</gene>
<protein>
    <submittedName>
        <fullName evidence="9">Crotonase/enoyl-CoA hydratase family protein</fullName>
    </submittedName>
</protein>
<evidence type="ECO:0000313" key="9">
    <source>
        <dbReference type="EMBL" id="PWR18472.1"/>
    </source>
</evidence>
<dbReference type="GO" id="GO:0006635">
    <property type="term" value="P:fatty acid beta-oxidation"/>
    <property type="evidence" value="ECO:0007669"/>
    <property type="project" value="UniProtKB-UniPathway"/>
</dbReference>
<keyword evidence="5" id="KW-0007">Acetylation</keyword>
<dbReference type="NCBIfam" id="NF004794">
    <property type="entry name" value="PRK06142.1"/>
    <property type="match status" value="1"/>
</dbReference>
<dbReference type="UniPathway" id="UPA00659"/>
<keyword evidence="7" id="KW-0576">Peroxisome</keyword>
<evidence type="ECO:0000256" key="6">
    <source>
        <dbReference type="ARBA" id="ARBA00023098"/>
    </source>
</evidence>
<evidence type="ECO:0000256" key="8">
    <source>
        <dbReference type="ARBA" id="ARBA00023235"/>
    </source>
</evidence>
<keyword evidence="8" id="KW-0413">Isomerase</keyword>
<dbReference type="FunFam" id="1.10.12.10:FF:000004">
    <property type="entry name" value="Delta3,5-delta2,4-dienoyl-CoA isomerase"/>
    <property type="match status" value="1"/>
</dbReference>
<evidence type="ECO:0000256" key="7">
    <source>
        <dbReference type="ARBA" id="ARBA00023140"/>
    </source>
</evidence>
<dbReference type="SUPFAM" id="SSF52096">
    <property type="entry name" value="ClpP/crotonase"/>
    <property type="match status" value="1"/>
</dbReference>
<organism evidence="9 10">
    <name type="scientific">Zavarzinia aquatilis</name>
    <dbReference type="NCBI Taxonomy" id="2211142"/>
    <lineage>
        <taxon>Bacteria</taxon>
        <taxon>Pseudomonadati</taxon>
        <taxon>Pseudomonadota</taxon>
        <taxon>Alphaproteobacteria</taxon>
        <taxon>Rhodospirillales</taxon>
        <taxon>Zavarziniaceae</taxon>
        <taxon>Zavarzinia</taxon>
    </lineage>
</organism>
<dbReference type="OrthoDB" id="9802898at2"/>
<dbReference type="InterPro" id="IPR014748">
    <property type="entry name" value="Enoyl-CoA_hydra_C"/>
</dbReference>
<evidence type="ECO:0000256" key="5">
    <source>
        <dbReference type="ARBA" id="ARBA00022990"/>
    </source>
</evidence>
<reference evidence="9 10" key="1">
    <citation type="submission" date="2018-05" db="EMBL/GenBank/DDBJ databases">
        <title>Zavarzinia sp. HR-AS.</title>
        <authorList>
            <person name="Lee Y."/>
            <person name="Jeon C.O."/>
        </authorList>
    </citation>
    <scope>NUCLEOTIDE SEQUENCE [LARGE SCALE GENOMIC DNA]</scope>
    <source>
        <strain evidence="9 10">HR-AS</strain>
    </source>
</reference>
<comment type="pathway">
    <text evidence="2">Lipid metabolism; fatty acid beta-oxidation.</text>
</comment>
<dbReference type="Pfam" id="PF00378">
    <property type="entry name" value="ECH_1"/>
    <property type="match status" value="1"/>
</dbReference>
<comment type="similarity">
    <text evidence="3">Belongs to the enoyl-CoA hydratase/isomerase family.</text>
</comment>
<dbReference type="InterPro" id="IPR045002">
    <property type="entry name" value="Ech1-like"/>
</dbReference>
<comment type="caution">
    <text evidence="9">The sequence shown here is derived from an EMBL/GenBank/DDBJ whole genome shotgun (WGS) entry which is preliminary data.</text>
</comment>
<dbReference type="Gene3D" id="1.10.12.10">
    <property type="entry name" value="Lyase 2-enoyl-coa Hydratase, Chain A, domain 2"/>
    <property type="match status" value="1"/>
</dbReference>
<keyword evidence="4" id="KW-0276">Fatty acid metabolism</keyword>
<dbReference type="Proteomes" id="UP000245461">
    <property type="component" value="Unassembled WGS sequence"/>
</dbReference>
<keyword evidence="6" id="KW-0443">Lipid metabolism</keyword>
<evidence type="ECO:0000313" key="10">
    <source>
        <dbReference type="Proteomes" id="UP000245461"/>
    </source>
</evidence>
<dbReference type="InterPro" id="IPR001753">
    <property type="entry name" value="Enoyl-CoA_hydra/iso"/>
</dbReference>
<evidence type="ECO:0000256" key="4">
    <source>
        <dbReference type="ARBA" id="ARBA00022832"/>
    </source>
</evidence>
<dbReference type="InterPro" id="IPR029045">
    <property type="entry name" value="ClpP/crotonase-like_dom_sf"/>
</dbReference>
<dbReference type="RefSeq" id="WP_109907720.1">
    <property type="nucleotide sequence ID" value="NZ_QGLE01000014.1"/>
</dbReference>
<dbReference type="GO" id="GO:0016853">
    <property type="term" value="F:isomerase activity"/>
    <property type="evidence" value="ECO:0007669"/>
    <property type="project" value="UniProtKB-KW"/>
</dbReference>
<evidence type="ECO:0000256" key="1">
    <source>
        <dbReference type="ARBA" id="ARBA00004275"/>
    </source>
</evidence>
<dbReference type="PANTHER" id="PTHR43149">
    <property type="entry name" value="ENOYL-COA HYDRATASE"/>
    <property type="match status" value="1"/>
</dbReference>
<accession>A0A317DVN9</accession>
<evidence type="ECO:0000256" key="3">
    <source>
        <dbReference type="ARBA" id="ARBA00005254"/>
    </source>
</evidence>